<evidence type="ECO:0000313" key="2">
    <source>
        <dbReference type="Proteomes" id="UP000886787"/>
    </source>
</evidence>
<dbReference type="EMBL" id="DVFW01000026">
    <property type="protein sequence ID" value="HIQ80617.1"/>
    <property type="molecule type" value="Genomic_DNA"/>
</dbReference>
<dbReference type="Pfam" id="PF21983">
    <property type="entry name" value="NikA-like"/>
    <property type="match status" value="1"/>
</dbReference>
<sequence>MNEVKNKNLFIRVSEKEKNMIEHNAERCGLSVSEYLRQRALGYMPRAVLPEIFFSFNDKLDELCVVCEGKISADTEEKIISLIDEITAELILPQKERIVV</sequence>
<dbReference type="InterPro" id="IPR053842">
    <property type="entry name" value="NikA-like"/>
</dbReference>
<organism evidence="1 2">
    <name type="scientific">Candidatus Scatavimonas merdigallinarum</name>
    <dbReference type="NCBI Taxonomy" id="2840914"/>
    <lineage>
        <taxon>Bacteria</taxon>
        <taxon>Bacillati</taxon>
        <taxon>Bacillota</taxon>
        <taxon>Clostridia</taxon>
        <taxon>Eubacteriales</taxon>
        <taxon>Oscillospiraceae</taxon>
        <taxon>Oscillospiraceae incertae sedis</taxon>
        <taxon>Candidatus Scatavimonas</taxon>
    </lineage>
</organism>
<gene>
    <name evidence="1" type="ORF">IAD32_04950</name>
</gene>
<dbReference type="Proteomes" id="UP000886787">
    <property type="component" value="Unassembled WGS sequence"/>
</dbReference>
<dbReference type="Gene3D" id="1.10.1220.10">
    <property type="entry name" value="Met repressor-like"/>
    <property type="match status" value="1"/>
</dbReference>
<accession>A0A9D1CU78</accession>
<proteinExistence type="predicted"/>
<dbReference type="GO" id="GO:0006355">
    <property type="term" value="P:regulation of DNA-templated transcription"/>
    <property type="evidence" value="ECO:0007669"/>
    <property type="project" value="InterPro"/>
</dbReference>
<reference evidence="1" key="2">
    <citation type="journal article" date="2021" name="PeerJ">
        <title>Extensive microbial diversity within the chicken gut microbiome revealed by metagenomics and culture.</title>
        <authorList>
            <person name="Gilroy R."/>
            <person name="Ravi A."/>
            <person name="Getino M."/>
            <person name="Pursley I."/>
            <person name="Horton D.L."/>
            <person name="Alikhan N.F."/>
            <person name="Baker D."/>
            <person name="Gharbi K."/>
            <person name="Hall N."/>
            <person name="Watson M."/>
            <person name="Adriaenssens E.M."/>
            <person name="Foster-Nyarko E."/>
            <person name="Jarju S."/>
            <person name="Secka A."/>
            <person name="Antonio M."/>
            <person name="Oren A."/>
            <person name="Chaudhuri R.R."/>
            <person name="La Ragione R."/>
            <person name="Hildebrand F."/>
            <person name="Pallen M.J."/>
        </authorList>
    </citation>
    <scope>NUCLEOTIDE SEQUENCE</scope>
    <source>
        <strain evidence="1">ChiSjej1B19-3389</strain>
    </source>
</reference>
<evidence type="ECO:0000313" key="1">
    <source>
        <dbReference type="EMBL" id="HIQ80617.1"/>
    </source>
</evidence>
<reference evidence="1" key="1">
    <citation type="submission" date="2020-10" db="EMBL/GenBank/DDBJ databases">
        <authorList>
            <person name="Gilroy R."/>
        </authorList>
    </citation>
    <scope>NUCLEOTIDE SEQUENCE</scope>
    <source>
        <strain evidence="1">ChiSjej1B19-3389</strain>
    </source>
</reference>
<protein>
    <submittedName>
        <fullName evidence="1">Uncharacterized protein</fullName>
    </submittedName>
</protein>
<dbReference type="AlphaFoldDB" id="A0A9D1CU78"/>
<comment type="caution">
    <text evidence="1">The sequence shown here is derived from an EMBL/GenBank/DDBJ whole genome shotgun (WGS) entry which is preliminary data.</text>
</comment>
<dbReference type="InterPro" id="IPR013321">
    <property type="entry name" value="Arc_rbn_hlx_hlx"/>
</dbReference>
<name>A0A9D1CU78_9FIRM</name>